<name>A0ABM8FSE1_9MICO</name>
<proteinExistence type="predicted"/>
<keyword evidence="1" id="KW-0812">Transmembrane</keyword>
<keyword evidence="1" id="KW-1133">Transmembrane helix</keyword>
<organism evidence="2 3">
    <name type="scientific">Microbacterium suwonense</name>
    <dbReference type="NCBI Taxonomy" id="683047"/>
    <lineage>
        <taxon>Bacteria</taxon>
        <taxon>Bacillati</taxon>
        <taxon>Actinomycetota</taxon>
        <taxon>Actinomycetes</taxon>
        <taxon>Micrococcales</taxon>
        <taxon>Microbacteriaceae</taxon>
        <taxon>Microbacterium</taxon>
    </lineage>
</organism>
<keyword evidence="1" id="KW-0472">Membrane</keyword>
<dbReference type="InterPro" id="IPR052712">
    <property type="entry name" value="Acid_resist_chaperone_HdeD"/>
</dbReference>
<gene>
    <name evidence="2" type="primary">yijH</name>
    <name evidence="2" type="ORF">GCM10025863_09340</name>
</gene>
<evidence type="ECO:0000313" key="2">
    <source>
        <dbReference type="EMBL" id="BDZ38320.1"/>
    </source>
</evidence>
<dbReference type="Proteomes" id="UP001321543">
    <property type="component" value="Chromosome"/>
</dbReference>
<keyword evidence="3" id="KW-1185">Reference proteome</keyword>
<protein>
    <recommendedName>
        <fullName evidence="4">Acid-resistance membrane protein</fullName>
    </recommendedName>
</protein>
<dbReference type="InterPro" id="IPR005325">
    <property type="entry name" value="DUF308_memb"/>
</dbReference>
<dbReference type="PANTHER" id="PTHR34989:SF1">
    <property type="entry name" value="PROTEIN HDED"/>
    <property type="match status" value="1"/>
</dbReference>
<evidence type="ECO:0008006" key="4">
    <source>
        <dbReference type="Google" id="ProtNLM"/>
    </source>
</evidence>
<evidence type="ECO:0000256" key="1">
    <source>
        <dbReference type="SAM" id="Phobius"/>
    </source>
</evidence>
<dbReference type="Pfam" id="PF03729">
    <property type="entry name" value="DUF308"/>
    <property type="match status" value="2"/>
</dbReference>
<feature type="transmembrane region" description="Helical" evidence="1">
    <location>
        <begin position="42"/>
        <end position="65"/>
    </location>
</feature>
<feature type="transmembrane region" description="Helical" evidence="1">
    <location>
        <begin position="12"/>
        <end position="36"/>
    </location>
</feature>
<feature type="transmembrane region" description="Helical" evidence="1">
    <location>
        <begin position="132"/>
        <end position="151"/>
    </location>
</feature>
<dbReference type="EMBL" id="AP027728">
    <property type="protein sequence ID" value="BDZ38320.1"/>
    <property type="molecule type" value="Genomic_DNA"/>
</dbReference>
<sequence>MSDASFPAKGVFSAIRTSLAITGVIMLVLGLFILIWPSKTAMFFAGIIAAYLIVQGLIYIGSGVFSQGGEGWARIGHVVLGVLYVVGGVLAFVNLFAFTATLVMFFGIMLGITWIIDGVVALSVLNRGRSRIWTIVYAILSIVAGVVLLLSPFYAVIFWWLIGISLTALGIVQIVRAITLRKDAAAVAEAIRADQTS</sequence>
<feature type="transmembrane region" description="Helical" evidence="1">
    <location>
        <begin position="103"/>
        <end position="125"/>
    </location>
</feature>
<reference evidence="3" key="1">
    <citation type="journal article" date="2019" name="Int. J. Syst. Evol. Microbiol.">
        <title>The Global Catalogue of Microorganisms (GCM) 10K type strain sequencing project: providing services to taxonomists for standard genome sequencing and annotation.</title>
        <authorList>
            <consortium name="The Broad Institute Genomics Platform"/>
            <consortium name="The Broad Institute Genome Sequencing Center for Infectious Disease"/>
            <person name="Wu L."/>
            <person name="Ma J."/>
        </authorList>
    </citation>
    <scope>NUCLEOTIDE SEQUENCE [LARGE SCALE GENOMIC DNA]</scope>
    <source>
        <strain evidence="3">NBRC 106310</strain>
    </source>
</reference>
<dbReference type="PANTHER" id="PTHR34989">
    <property type="entry name" value="PROTEIN HDED"/>
    <property type="match status" value="1"/>
</dbReference>
<dbReference type="RefSeq" id="WP_286302163.1">
    <property type="nucleotide sequence ID" value="NZ_AP027728.1"/>
</dbReference>
<evidence type="ECO:0000313" key="3">
    <source>
        <dbReference type="Proteomes" id="UP001321543"/>
    </source>
</evidence>
<accession>A0ABM8FSE1</accession>
<feature type="transmembrane region" description="Helical" evidence="1">
    <location>
        <begin position="157"/>
        <end position="175"/>
    </location>
</feature>
<feature type="transmembrane region" description="Helical" evidence="1">
    <location>
        <begin position="77"/>
        <end position="97"/>
    </location>
</feature>